<dbReference type="STRING" id="1618436.UV59_C0008G0051"/>
<proteinExistence type="predicted"/>
<evidence type="ECO:0000256" key="1">
    <source>
        <dbReference type="SAM" id="MobiDB-lite"/>
    </source>
</evidence>
<gene>
    <name evidence="2" type="ORF">UV59_C0008G0051</name>
</gene>
<organism evidence="2 3">
    <name type="scientific">Candidatus Gottesmanbacteria bacterium GW2011_GWA1_43_11</name>
    <dbReference type="NCBI Taxonomy" id="1618436"/>
    <lineage>
        <taxon>Bacteria</taxon>
        <taxon>Candidatus Gottesmaniibacteriota</taxon>
    </lineage>
</organism>
<reference evidence="2 3" key="1">
    <citation type="journal article" date="2015" name="Nature">
        <title>rRNA introns, odd ribosomes, and small enigmatic genomes across a large radiation of phyla.</title>
        <authorList>
            <person name="Brown C.T."/>
            <person name="Hug L.A."/>
            <person name="Thomas B.C."/>
            <person name="Sharon I."/>
            <person name="Castelle C.J."/>
            <person name="Singh A."/>
            <person name="Wilkins M.J."/>
            <person name="Williams K.H."/>
            <person name="Banfield J.F."/>
        </authorList>
    </citation>
    <scope>NUCLEOTIDE SEQUENCE [LARGE SCALE GENOMIC DNA]</scope>
</reference>
<evidence type="ECO:0000313" key="3">
    <source>
        <dbReference type="Proteomes" id="UP000034543"/>
    </source>
</evidence>
<dbReference type="AlphaFoldDB" id="A0A0G1FES2"/>
<protein>
    <submittedName>
        <fullName evidence="2">Uncharacterized protein</fullName>
    </submittedName>
</protein>
<feature type="region of interest" description="Disordered" evidence="1">
    <location>
        <begin position="239"/>
        <end position="258"/>
    </location>
</feature>
<name>A0A0G1FES2_9BACT</name>
<feature type="compositionally biased region" description="Low complexity" evidence="1">
    <location>
        <begin position="240"/>
        <end position="258"/>
    </location>
</feature>
<dbReference type="Proteomes" id="UP000034543">
    <property type="component" value="Unassembled WGS sequence"/>
</dbReference>
<sequence length="258" mass="28447">MRQLFSSTDQLTNFCLAFFAVSLYGRKTPLHFFFKNVRVHKLPMIALVKNWVHTLPDRKRYIEVITASLTVPVLLTVIYSNITNIRSNNKTNAQEPEKVQSAQVLPQSTGLTIEIKEPPAQAFIPATKSTESASNAIPSPSPEVKECTKEVPPVELISPNENETVTTNPLCIDIAVEQGDFCSVVWSYKLNNSSWSEFTGKEICLYNVDNGAKELEVRIRSIAGSDEVILKRNFNYQGGPLSSPEVAPSASASANLSG</sequence>
<dbReference type="EMBL" id="LCFB01000008">
    <property type="protein sequence ID" value="KKS85358.1"/>
    <property type="molecule type" value="Genomic_DNA"/>
</dbReference>
<accession>A0A0G1FES2</accession>
<evidence type="ECO:0000313" key="2">
    <source>
        <dbReference type="EMBL" id="KKS85358.1"/>
    </source>
</evidence>
<comment type="caution">
    <text evidence="2">The sequence shown here is derived from an EMBL/GenBank/DDBJ whole genome shotgun (WGS) entry which is preliminary data.</text>
</comment>